<protein>
    <submittedName>
        <fullName evidence="1">Uncharacterized protein</fullName>
    </submittedName>
</protein>
<dbReference type="RefSeq" id="WP_116008150.1">
    <property type="nucleotide sequence ID" value="NZ_QUOU01000001.1"/>
</dbReference>
<accession>A0A3E0TRG3</accession>
<organism evidence="1 2">
    <name type="scientific">Thalassotalea euphylliae</name>
    <dbReference type="NCBI Taxonomy" id="1655234"/>
    <lineage>
        <taxon>Bacteria</taxon>
        <taxon>Pseudomonadati</taxon>
        <taxon>Pseudomonadota</taxon>
        <taxon>Gammaproteobacteria</taxon>
        <taxon>Alteromonadales</taxon>
        <taxon>Colwelliaceae</taxon>
        <taxon>Thalassotalea</taxon>
    </lineage>
</organism>
<name>A0A3E0TRG3_9GAMM</name>
<evidence type="ECO:0000313" key="2">
    <source>
        <dbReference type="Proteomes" id="UP000256478"/>
    </source>
</evidence>
<comment type="caution">
    <text evidence="1">The sequence shown here is derived from an EMBL/GenBank/DDBJ whole genome shotgun (WGS) entry which is preliminary data.</text>
</comment>
<gene>
    <name evidence="1" type="ORF">DXX93_11090</name>
</gene>
<evidence type="ECO:0000313" key="1">
    <source>
        <dbReference type="EMBL" id="REL27053.1"/>
    </source>
</evidence>
<reference evidence="1 2" key="1">
    <citation type="submission" date="2018-08" db="EMBL/GenBank/DDBJ databases">
        <title>Thalassotalea euphylliae genome.</title>
        <authorList>
            <person name="Summers S."/>
            <person name="Rice S.A."/>
            <person name="Freckelton M.L."/>
            <person name="Nedved B.T."/>
            <person name="Hadfield M.G."/>
        </authorList>
    </citation>
    <scope>NUCLEOTIDE SEQUENCE [LARGE SCALE GENOMIC DNA]</scope>
    <source>
        <strain evidence="1 2">H1</strain>
    </source>
</reference>
<proteinExistence type="predicted"/>
<dbReference type="EMBL" id="QUOU01000001">
    <property type="protein sequence ID" value="REL27053.1"/>
    <property type="molecule type" value="Genomic_DNA"/>
</dbReference>
<dbReference type="AlphaFoldDB" id="A0A3E0TRG3"/>
<dbReference type="Proteomes" id="UP000256478">
    <property type="component" value="Unassembled WGS sequence"/>
</dbReference>
<sequence>MRLIIFLSFIFTFSVQSMEFLKLGGTFSMHGEIKKGDAAKFLLEFTSWEVAPTIFFISSRGGNLDEAIHIGEIIRASQIPVHSGEECFSACVFIPIEIII</sequence>